<protein>
    <recommendedName>
        <fullName evidence="4">DUF445 domain-containing protein</fullName>
    </recommendedName>
</protein>
<dbReference type="AlphaFoldDB" id="A0ABD7LCX8"/>
<proteinExistence type="predicted"/>
<dbReference type="EMBL" id="FKJW01000005">
    <property type="protein sequence ID" value="SAK01759.1"/>
    <property type="molecule type" value="Genomic_DNA"/>
</dbReference>
<dbReference type="Pfam" id="PF04286">
    <property type="entry name" value="DUF445"/>
    <property type="match status" value="1"/>
</dbReference>
<feature type="transmembrane region" description="Helical" evidence="1">
    <location>
        <begin position="433"/>
        <end position="453"/>
    </location>
</feature>
<keyword evidence="1" id="KW-0812">Transmembrane</keyword>
<dbReference type="InterPro" id="IPR007383">
    <property type="entry name" value="DUF445"/>
</dbReference>
<gene>
    <name evidence="2" type="ORF">UA18_05248</name>
</gene>
<sequence>MRGGMGACGAFGGNGRLGAYWRHRVHCPLPMTSDKALELKRSKRRALWLLLAAVAVFVTTIFLPRGPWIDGVKAVAEAAMVGALADWFAVVALFRRVPIPFVSRHTEIIPQNKDKIADNLAVFVREKFLGPDALAAQIRQHDPAQRLGAWLGEPANTEALGGYATKLMSFALDMTDDARIQSFVHDAFRAAIDRIDLSQSAGAILDTLTKDGRHQALLDDAIAQIVAVLGKEENRDVIAGFIVEWLKTQYPKVEKIMPTHWLGENGAELVANAVSRVLEAVAADPEHELRQRFDRIVHTLTERLKHDRAFIDKGDEIKRYIRDGDAFNAYLKDLWVQLRAWLKADLARPDSALHRQAATLGGWLGARLAESPALRASLNEHVERAVHEMAPDFADFLMRHIRDTVRNWDAREMSRQIELNIGKDLQYIRINGTLVGGLIGLGLYLVSLVPRWAGGWLH</sequence>
<evidence type="ECO:0000313" key="2">
    <source>
        <dbReference type="EMBL" id="SAK01759.1"/>
    </source>
</evidence>
<feature type="transmembrane region" description="Helical" evidence="1">
    <location>
        <begin position="46"/>
        <end position="63"/>
    </location>
</feature>
<keyword evidence="1" id="KW-1133">Transmembrane helix</keyword>
<dbReference type="Proteomes" id="UP000196218">
    <property type="component" value="Unassembled WGS sequence"/>
</dbReference>
<name>A0ABD7LCX8_9BURK</name>
<evidence type="ECO:0000313" key="3">
    <source>
        <dbReference type="Proteomes" id="UP000196218"/>
    </source>
</evidence>
<feature type="transmembrane region" description="Helical" evidence="1">
    <location>
        <begin position="75"/>
        <end position="94"/>
    </location>
</feature>
<organism evidence="2 3">
    <name type="scientific">Burkholderia multivorans</name>
    <dbReference type="NCBI Taxonomy" id="87883"/>
    <lineage>
        <taxon>Bacteria</taxon>
        <taxon>Pseudomonadati</taxon>
        <taxon>Pseudomonadota</taxon>
        <taxon>Betaproteobacteria</taxon>
        <taxon>Burkholderiales</taxon>
        <taxon>Burkholderiaceae</taxon>
        <taxon>Burkholderia</taxon>
        <taxon>Burkholderia cepacia complex</taxon>
    </lineage>
</organism>
<accession>A0ABD7LCX8</accession>
<evidence type="ECO:0008006" key="4">
    <source>
        <dbReference type="Google" id="ProtNLM"/>
    </source>
</evidence>
<comment type="caution">
    <text evidence="2">The sequence shown here is derived from an EMBL/GenBank/DDBJ whole genome shotgun (WGS) entry which is preliminary data.</text>
</comment>
<dbReference type="PANTHER" id="PTHR38442">
    <property type="entry name" value="INNER MEMBRANE PROTEIN-RELATED"/>
    <property type="match status" value="1"/>
</dbReference>
<keyword evidence="1" id="KW-0472">Membrane</keyword>
<evidence type="ECO:0000256" key="1">
    <source>
        <dbReference type="SAM" id="Phobius"/>
    </source>
</evidence>
<reference evidence="2 3" key="1">
    <citation type="submission" date="2016-04" db="EMBL/GenBank/DDBJ databases">
        <authorList>
            <person name="Peeters C."/>
        </authorList>
    </citation>
    <scope>NUCLEOTIDE SEQUENCE [LARGE SCALE GENOMIC DNA]</scope>
    <source>
        <strain evidence="2">LMG 29311</strain>
    </source>
</reference>
<dbReference type="PANTHER" id="PTHR38442:SF1">
    <property type="entry name" value="INNER MEMBRANE PROTEIN"/>
    <property type="match status" value="1"/>
</dbReference>